<gene>
    <name evidence="2" type="ORF">DZC72_15445</name>
</gene>
<name>A0A3R8RKJ6_9FLAO</name>
<comment type="caution">
    <text evidence="2">The sequence shown here is derived from an EMBL/GenBank/DDBJ whole genome shotgun (WGS) entry which is preliminary data.</text>
</comment>
<sequence>MNFKINSFQNNSKILLLYSNVTYFCFVFYFGKNGTDIINIYSVLFFPPNSIQKLFQKWKFHQNMSQFR</sequence>
<evidence type="ECO:0000256" key="1">
    <source>
        <dbReference type="SAM" id="Phobius"/>
    </source>
</evidence>
<reference evidence="3" key="1">
    <citation type="submission" date="2018-12" db="EMBL/GenBank/DDBJ databases">
        <title>Maribacter lutimaris sp. nov., isolated from marine sediment.</title>
        <authorList>
            <person name="Kim K.K."/>
        </authorList>
    </citation>
    <scope>NUCLEOTIDE SEQUENCE [LARGE SCALE GENOMIC DNA]</scope>
    <source>
        <strain evidence="3">PoM-212</strain>
    </source>
</reference>
<accession>A0A3R8RKJ6</accession>
<keyword evidence="3" id="KW-1185">Reference proteome</keyword>
<dbReference type="Proteomes" id="UP000286990">
    <property type="component" value="Unassembled WGS sequence"/>
</dbReference>
<organism evidence="2 3">
    <name type="scientific">Maribacter algicola</name>
    <dbReference type="NCBI Taxonomy" id="2498892"/>
    <lineage>
        <taxon>Bacteria</taxon>
        <taxon>Pseudomonadati</taxon>
        <taxon>Bacteroidota</taxon>
        <taxon>Flavobacteriia</taxon>
        <taxon>Flavobacteriales</taxon>
        <taxon>Flavobacteriaceae</taxon>
        <taxon>Maribacter</taxon>
    </lineage>
</organism>
<dbReference type="EMBL" id="QUSX01000003">
    <property type="protein sequence ID" value="RRQ47761.1"/>
    <property type="molecule type" value="Genomic_DNA"/>
</dbReference>
<keyword evidence="1" id="KW-1133">Transmembrane helix</keyword>
<evidence type="ECO:0000313" key="3">
    <source>
        <dbReference type="Proteomes" id="UP000286990"/>
    </source>
</evidence>
<feature type="transmembrane region" description="Helical" evidence="1">
    <location>
        <begin position="12"/>
        <end position="31"/>
    </location>
</feature>
<proteinExistence type="predicted"/>
<keyword evidence="1" id="KW-0472">Membrane</keyword>
<protein>
    <submittedName>
        <fullName evidence="2">Uncharacterized protein</fullName>
    </submittedName>
</protein>
<keyword evidence="1" id="KW-0812">Transmembrane</keyword>
<evidence type="ECO:0000313" key="2">
    <source>
        <dbReference type="EMBL" id="RRQ47761.1"/>
    </source>
</evidence>
<dbReference type="AlphaFoldDB" id="A0A3R8RKJ6"/>